<feature type="region of interest" description="Disordered" evidence="1">
    <location>
        <begin position="54"/>
        <end position="121"/>
    </location>
</feature>
<feature type="compositionally biased region" description="Low complexity" evidence="1">
    <location>
        <begin position="259"/>
        <end position="270"/>
    </location>
</feature>
<dbReference type="KEGG" id="pco:PHACADRAFT_258286"/>
<reference evidence="2 3" key="1">
    <citation type="journal article" date="2012" name="BMC Genomics">
        <title>Comparative genomics of the white-rot fungi, Phanerochaete carnosa and P. chrysosporium, to elucidate the genetic basis of the distinct wood types they colonize.</title>
        <authorList>
            <person name="Suzuki H."/>
            <person name="MacDonald J."/>
            <person name="Syed K."/>
            <person name="Salamov A."/>
            <person name="Hori C."/>
            <person name="Aerts A."/>
            <person name="Henrissat B."/>
            <person name="Wiebenga A."/>
            <person name="vanKuyk P.A."/>
            <person name="Barry K."/>
            <person name="Lindquist E."/>
            <person name="LaButti K."/>
            <person name="Lapidus A."/>
            <person name="Lucas S."/>
            <person name="Coutinho P."/>
            <person name="Gong Y."/>
            <person name="Samejima M."/>
            <person name="Mahadevan R."/>
            <person name="Abou-Zaid M."/>
            <person name="de Vries R.P."/>
            <person name="Igarashi K."/>
            <person name="Yadav J.S."/>
            <person name="Grigoriev I.V."/>
            <person name="Master E.R."/>
        </authorList>
    </citation>
    <scope>NUCLEOTIDE SEQUENCE [LARGE SCALE GENOMIC DNA]</scope>
    <source>
        <strain evidence="2 3">HHB-10118-sp</strain>
    </source>
</reference>
<gene>
    <name evidence="2" type="ORF">PHACADRAFT_258286</name>
</gene>
<feature type="region of interest" description="Disordered" evidence="1">
    <location>
        <begin position="211"/>
        <end position="245"/>
    </location>
</feature>
<dbReference type="RefSeq" id="XP_007397132.1">
    <property type="nucleotide sequence ID" value="XM_007397070.1"/>
</dbReference>
<dbReference type="EMBL" id="JH930473">
    <property type="protein sequence ID" value="EKM54440.1"/>
    <property type="molecule type" value="Genomic_DNA"/>
</dbReference>
<feature type="compositionally biased region" description="Pro residues" evidence="1">
    <location>
        <begin position="310"/>
        <end position="321"/>
    </location>
</feature>
<accession>K5W5M5</accession>
<proteinExistence type="predicted"/>
<feature type="region of interest" description="Disordered" evidence="1">
    <location>
        <begin position="534"/>
        <end position="597"/>
    </location>
</feature>
<evidence type="ECO:0000313" key="3">
    <source>
        <dbReference type="Proteomes" id="UP000008370"/>
    </source>
</evidence>
<evidence type="ECO:0000313" key="2">
    <source>
        <dbReference type="EMBL" id="EKM54440.1"/>
    </source>
</evidence>
<keyword evidence="3" id="KW-1185">Reference proteome</keyword>
<dbReference type="OrthoDB" id="2804781at2759"/>
<dbReference type="GeneID" id="18917077"/>
<evidence type="ECO:0000256" key="1">
    <source>
        <dbReference type="SAM" id="MobiDB-lite"/>
    </source>
</evidence>
<dbReference type="AlphaFoldDB" id="K5W5M5"/>
<feature type="compositionally biased region" description="Polar residues" evidence="1">
    <location>
        <begin position="232"/>
        <end position="242"/>
    </location>
</feature>
<organism evidence="2 3">
    <name type="scientific">Phanerochaete carnosa (strain HHB-10118-sp)</name>
    <name type="common">White-rot fungus</name>
    <name type="synonym">Peniophora carnosa</name>
    <dbReference type="NCBI Taxonomy" id="650164"/>
    <lineage>
        <taxon>Eukaryota</taxon>
        <taxon>Fungi</taxon>
        <taxon>Dikarya</taxon>
        <taxon>Basidiomycota</taxon>
        <taxon>Agaricomycotina</taxon>
        <taxon>Agaricomycetes</taxon>
        <taxon>Polyporales</taxon>
        <taxon>Phanerochaetaceae</taxon>
        <taxon>Phanerochaete</taxon>
    </lineage>
</organism>
<feature type="region of interest" description="Disordered" evidence="1">
    <location>
        <begin position="307"/>
        <end position="368"/>
    </location>
</feature>
<dbReference type="Proteomes" id="UP000008370">
    <property type="component" value="Unassembled WGS sequence"/>
</dbReference>
<feature type="compositionally biased region" description="Low complexity" evidence="1">
    <location>
        <begin position="277"/>
        <end position="289"/>
    </location>
</feature>
<feature type="region of interest" description="Disordered" evidence="1">
    <location>
        <begin position="399"/>
        <end position="502"/>
    </location>
</feature>
<dbReference type="InParanoid" id="K5W5M5"/>
<feature type="compositionally biased region" description="Pro residues" evidence="1">
    <location>
        <begin position="415"/>
        <end position="424"/>
    </location>
</feature>
<feature type="compositionally biased region" description="Low complexity" evidence="1">
    <location>
        <begin position="539"/>
        <end position="569"/>
    </location>
</feature>
<sequence length="623" mass="65686">MGSHSPPYASGLCIVVPRATACDDGSASYDAAAVSLALLDLDPEVRRKREEVRRWLGGTALAGTPDRPLSYAGTSPGDELVAESAPEDASVPRSSSDDSREEEPEPAVPFTPSSAWTHQPPGIAVGKEIKLAAVTAAAAPPPALEPPFDYDNAAAAAQRISIERSAFDSDTEDEEDARLGEIRISKFSRLRKALRNSMSVPNIAARRSLIDGTTETPLVGTSPESVSALRARQTTGSTTSLPRNPYVLKLATDAAALSPVPSSAANSPGSQVDGDAPRSPSTPATPASPKARETRSFIFEMSKTSLLLEAPPPPPPLPPLPNVSRCHGPPPNLPLPPTPLFASTPSLPLARPALGDSSGNGNSFAPRWREDVDAHDRLTVVDPDMSMARLQETMAKLEAYAPRAGATDADVSPSPGNPAKPLPQPVATGSKRRAGGKQPTEPGVVGGGVRGVIVLAVEPSPTPVRRPPSTERRGSSSRRPPAVPPKPEKNVPTGSNGLARRPSVPMLPLFDFERPGEHHGLDLQGLPLRSTSLQSVHTAGSSSSGAEGVVQASAVAEETFTPQRRQQQPATPPARAPAEQSHFSPESPQQQQQQAWRARGWRMRRLLGVRTELIRGLRGSFVS</sequence>
<name>K5W5M5_PHACS</name>
<feature type="region of interest" description="Disordered" evidence="1">
    <location>
        <begin position="259"/>
        <end position="295"/>
    </location>
</feature>
<feature type="compositionally biased region" description="Pro residues" evidence="1">
    <location>
        <begin position="328"/>
        <end position="339"/>
    </location>
</feature>
<dbReference type="HOGENOM" id="CLU_438797_0_0_1"/>
<protein>
    <submittedName>
        <fullName evidence="2">Uncharacterized protein</fullName>
    </submittedName>
</protein>